<gene>
    <name evidence="1" type="ORF">SAMN05216516_11357</name>
</gene>
<proteinExistence type="predicted"/>
<reference evidence="2" key="1">
    <citation type="submission" date="2016-10" db="EMBL/GenBank/DDBJ databases">
        <authorList>
            <person name="Varghese N."/>
            <person name="Submissions S."/>
        </authorList>
    </citation>
    <scope>NUCLEOTIDE SEQUENCE [LARGE SCALE GENOMIC DNA]</scope>
    <source>
        <strain evidence="2">N6PO6</strain>
    </source>
</reference>
<dbReference type="RefSeq" id="WP_092879547.1">
    <property type="nucleotide sequence ID" value="NZ_FOVC01000013.1"/>
</dbReference>
<dbReference type="EMBL" id="FOVC01000013">
    <property type="protein sequence ID" value="SFN66869.1"/>
    <property type="molecule type" value="Genomic_DNA"/>
</dbReference>
<sequence>MADIRAVTRNYIDNKINDNKNSSKNECTNRLAKSIGLDDLPEINLHSNSCAPLIFKPESEKVDINNLKIKLANSSGLANKTDCPTEYSDLYILLLINKVATNSAVSDIINNREASNAEYISMSRDTNSGTPADNIISKVLHYLKEMAPVLKDIIPLLSLGLGAPGSILLLADAIDKIQQMITGVSLEDKLECDVIKPLLNDMTKYISEAMVDLGVSQPTAQVVSENLAKIICAAISIATLQLSGNLIDDQVYEEVYEVIKQNFMPDSEILGSISDDVFKEINTLLPASVSNQLQPFEQDVEAAFSQFSGNVINMVFSFASQQGMGTDAIEKLLAAVKNSLRSQLGDLLHQLFTTAKDDVLQLDKKYMTELLSNLGKEISDLLKDVLPTKLWIQLQPFEECFAEFSTDFVGVMTGFSGDLMNIIADSVQAGHLDTHAMRNALTAMEEDVQSSLDRLMNAVVATAGDVAKAAEQKYLAELLSCAGNKITALLQKELPQALQPLLRQMENNFSAFDSDVIGVLTGFSGNLINIIANSVRAGHLDTHALGNAFIELQEDVQGSLDRLMNAVVATAGDDAKAAEQKYLAELLSCAGNKITALLQEELPQALQPLLRQVEDDFSAFDSDFVGVLTGFSGDLMNIIANSVRAGHLDTHALSNAFIELQEDVQGSLDRLMNAVVATAGDDAKAAEQKYLAELLSCAGNKITALLQKELPQALQPLLRQMENNFSAFDSDVIGELTGFSDNLVNIIADSVRAGHLDTHALSNAFFELQEDLQGSLERLMNAVVATTGHEALASEQKYIAELLSYAGNKITAVLQEELPQALQPILKQVEDNFSVFDSDFVGVLTGFSGQLMNIIASAVCTGHLDTHTLSNAFTALKANVQGAVNKLLESIKADLAPYGIDVYSTPSEGPADESSYVENITSEINQSISEVSKIIHDSVLKNVLSSLQEEKPGKIRTAFGLMA</sequence>
<accession>A0A1I5AXB0</accession>
<protein>
    <submittedName>
        <fullName evidence="1">Uncharacterized protein</fullName>
    </submittedName>
</protein>
<evidence type="ECO:0000313" key="1">
    <source>
        <dbReference type="EMBL" id="SFN66869.1"/>
    </source>
</evidence>
<dbReference type="SUPFAM" id="SSF48371">
    <property type="entry name" value="ARM repeat"/>
    <property type="match status" value="1"/>
</dbReference>
<organism evidence="1 2">
    <name type="scientific">Izhakiella capsodis</name>
    <dbReference type="NCBI Taxonomy" id="1367852"/>
    <lineage>
        <taxon>Bacteria</taxon>
        <taxon>Pseudomonadati</taxon>
        <taxon>Pseudomonadota</taxon>
        <taxon>Gammaproteobacteria</taxon>
        <taxon>Enterobacterales</taxon>
        <taxon>Erwiniaceae</taxon>
        <taxon>Izhakiella</taxon>
    </lineage>
</organism>
<evidence type="ECO:0000313" key="2">
    <source>
        <dbReference type="Proteomes" id="UP000242222"/>
    </source>
</evidence>
<dbReference type="InterPro" id="IPR016024">
    <property type="entry name" value="ARM-type_fold"/>
</dbReference>
<dbReference type="AlphaFoldDB" id="A0A1I5AXB0"/>
<dbReference type="Proteomes" id="UP000242222">
    <property type="component" value="Unassembled WGS sequence"/>
</dbReference>
<name>A0A1I5AXB0_9GAMM</name>
<keyword evidence="2" id="KW-1185">Reference proteome</keyword>